<keyword evidence="2" id="KW-1134">Transmembrane beta strand</keyword>
<evidence type="ECO:0000256" key="3">
    <source>
        <dbReference type="SAM" id="Coils"/>
    </source>
</evidence>
<dbReference type="InParanoid" id="A0A423PLC5"/>
<dbReference type="GO" id="GO:0009279">
    <property type="term" value="C:cell outer membrane"/>
    <property type="evidence" value="ECO:0007669"/>
    <property type="project" value="UniProtKB-SubCell"/>
</dbReference>
<organism evidence="5 6">
    <name type="scientific">Salinisphaera japonica YTM-1</name>
    <dbReference type="NCBI Taxonomy" id="1209778"/>
    <lineage>
        <taxon>Bacteria</taxon>
        <taxon>Pseudomonadati</taxon>
        <taxon>Pseudomonadota</taxon>
        <taxon>Gammaproteobacteria</taxon>
        <taxon>Salinisphaerales</taxon>
        <taxon>Salinisphaeraceae</taxon>
        <taxon>Salinisphaera</taxon>
    </lineage>
</organism>
<comment type="caution">
    <text evidence="5">The sequence shown here is derived from an EMBL/GenBank/DDBJ whole genome shotgun (WGS) entry which is preliminary data.</text>
</comment>
<proteinExistence type="inferred from homology"/>
<feature type="region of interest" description="Disordered" evidence="4">
    <location>
        <begin position="503"/>
        <end position="532"/>
    </location>
</feature>
<dbReference type="Pfam" id="PF02321">
    <property type="entry name" value="OEP"/>
    <property type="match status" value="2"/>
</dbReference>
<dbReference type="Gene3D" id="1.20.1600.10">
    <property type="entry name" value="Outer membrane efflux proteins (OEP)"/>
    <property type="match status" value="1"/>
</dbReference>
<dbReference type="PANTHER" id="PTHR30203:SF33">
    <property type="entry name" value="BLR4455 PROTEIN"/>
    <property type="match status" value="1"/>
</dbReference>
<dbReference type="EMBL" id="AYKG01000035">
    <property type="protein sequence ID" value="ROO26424.1"/>
    <property type="molecule type" value="Genomic_DNA"/>
</dbReference>
<comment type="subcellular location">
    <subcellularLocation>
        <location evidence="2">Cell outer membrane</location>
        <topology evidence="2">Lipid-anchor</topology>
    </subcellularLocation>
</comment>
<evidence type="ECO:0000256" key="4">
    <source>
        <dbReference type="SAM" id="MobiDB-lite"/>
    </source>
</evidence>
<evidence type="ECO:0000256" key="1">
    <source>
        <dbReference type="ARBA" id="ARBA00007613"/>
    </source>
</evidence>
<keyword evidence="3" id="KW-0175">Coiled coil</keyword>
<reference evidence="5 6" key="1">
    <citation type="submission" date="2013-10" db="EMBL/GenBank/DDBJ databases">
        <title>Salinisphaera japonica YTM-1 Genome Sequencing.</title>
        <authorList>
            <person name="Lai Q."/>
            <person name="Li C."/>
            <person name="Shao Z."/>
        </authorList>
    </citation>
    <scope>NUCLEOTIDE SEQUENCE [LARGE SCALE GENOMIC DNA]</scope>
    <source>
        <strain evidence="5 6">YTM-1</strain>
    </source>
</reference>
<dbReference type="Proteomes" id="UP000285310">
    <property type="component" value="Unassembled WGS sequence"/>
</dbReference>
<keyword evidence="2" id="KW-0449">Lipoprotein</keyword>
<dbReference type="InterPro" id="IPR010131">
    <property type="entry name" value="MdtP/NodT-like"/>
</dbReference>
<comment type="similarity">
    <text evidence="1 2">Belongs to the outer membrane factor (OMF) (TC 1.B.17) family.</text>
</comment>
<dbReference type="SUPFAM" id="SSF56954">
    <property type="entry name" value="Outer membrane efflux proteins (OEP)"/>
    <property type="match status" value="1"/>
</dbReference>
<keyword evidence="6" id="KW-1185">Reference proteome</keyword>
<keyword evidence="2" id="KW-0812">Transmembrane</keyword>
<accession>A0A423PLC5</accession>
<evidence type="ECO:0000256" key="2">
    <source>
        <dbReference type="RuleBase" id="RU362097"/>
    </source>
</evidence>
<dbReference type="AlphaFoldDB" id="A0A423PLC5"/>
<dbReference type="Gene3D" id="2.20.200.10">
    <property type="entry name" value="Outer membrane efflux proteins (OEP)"/>
    <property type="match status" value="1"/>
</dbReference>
<protein>
    <recommendedName>
        <fullName evidence="7">RND transporter</fullName>
    </recommendedName>
</protein>
<keyword evidence="2" id="KW-0564">Palmitate</keyword>
<keyword evidence="2" id="KW-0472">Membrane</keyword>
<dbReference type="PANTHER" id="PTHR30203">
    <property type="entry name" value="OUTER MEMBRANE CATION EFFLUX PROTEIN"/>
    <property type="match status" value="1"/>
</dbReference>
<dbReference type="NCBIfam" id="TIGR01845">
    <property type="entry name" value="outer_NodT"/>
    <property type="match status" value="1"/>
</dbReference>
<name>A0A423PLC5_9GAMM</name>
<feature type="coiled-coil region" evidence="3">
    <location>
        <begin position="407"/>
        <end position="455"/>
    </location>
</feature>
<evidence type="ECO:0000313" key="6">
    <source>
        <dbReference type="Proteomes" id="UP000285310"/>
    </source>
</evidence>
<evidence type="ECO:0000313" key="5">
    <source>
        <dbReference type="EMBL" id="ROO26424.1"/>
    </source>
</evidence>
<feature type="compositionally biased region" description="Low complexity" evidence="4">
    <location>
        <begin position="521"/>
        <end position="532"/>
    </location>
</feature>
<evidence type="ECO:0008006" key="7">
    <source>
        <dbReference type="Google" id="ProtNLM"/>
    </source>
</evidence>
<sequence length="532" mass="56956">MLFVTAGLAFRHTTVTARVLTWLCLLAAIVWLAGCATRDVDALTAPAVTLPDKFDLGGTAPLANAWWQAFDDPGLDQLIDYALTHNFTVAAAYARLQQAEATVKKSRAGLFPTLSGTASESVFRRPRSGGGFSGFNGISGGAGGGGGAGGIDPSLLFGGGGGNDRSPWSNQESLGLSASYEVDLFGRIRNGLKADKLTAEAQEAALQSAAVTLAGNIASQWYQYQQNVARVKLLESQIETNQNVLELTTFSFNNGQAAAADVLRQRRTVAGSRAQLAQAEAQVQVARHALAVLVGRSSSLFEPPAGQLVDLPALPATGVPSTTLMRRPDVRQAYYTVASSSAAVAVAIADRFPQLSLSANYSGDNSNNALFSNWILRLGAQLTQPIFDAGLRAAEVDRTKAVVDENVADYQQTLVEALQEVDDALINEDRQQVYLKRLREQLDTSENVVANLRLRYLRGATDYLDVLDALLTQQQLQLDLLTGRYQLLDYRINLYRALAGPIDDRPIGPATDNDAGQTTASRPPRVQSPSSS</sequence>
<dbReference type="InterPro" id="IPR003423">
    <property type="entry name" value="OMP_efflux"/>
</dbReference>
<gene>
    <name evidence="5" type="ORF">SAJA_11320</name>
</gene>
<dbReference type="GO" id="GO:0015562">
    <property type="term" value="F:efflux transmembrane transporter activity"/>
    <property type="evidence" value="ECO:0007669"/>
    <property type="project" value="InterPro"/>
</dbReference>
<dbReference type="OrthoDB" id="9770517at2"/>